<comment type="caution">
    <text evidence="1">The sequence shown here is derived from an EMBL/GenBank/DDBJ whole genome shotgun (WGS) entry which is preliminary data.</text>
</comment>
<organism evidence="1 2">
    <name type="scientific">Rhodanobacter terrae</name>
    <dbReference type="NCBI Taxonomy" id="418647"/>
    <lineage>
        <taxon>Bacteria</taxon>
        <taxon>Pseudomonadati</taxon>
        <taxon>Pseudomonadota</taxon>
        <taxon>Gammaproteobacteria</taxon>
        <taxon>Lysobacterales</taxon>
        <taxon>Rhodanobacteraceae</taxon>
        <taxon>Rhodanobacter</taxon>
    </lineage>
</organism>
<dbReference type="RefSeq" id="WP_377330211.1">
    <property type="nucleotide sequence ID" value="NZ_JBHSNG010000043.1"/>
</dbReference>
<evidence type="ECO:0000313" key="2">
    <source>
        <dbReference type="Proteomes" id="UP001596111"/>
    </source>
</evidence>
<evidence type="ECO:0000313" key="1">
    <source>
        <dbReference type="EMBL" id="MFC5583310.1"/>
    </source>
</evidence>
<reference evidence="2" key="1">
    <citation type="journal article" date="2019" name="Int. J. Syst. Evol. Microbiol.">
        <title>The Global Catalogue of Microorganisms (GCM) 10K type strain sequencing project: providing services to taxonomists for standard genome sequencing and annotation.</title>
        <authorList>
            <consortium name="The Broad Institute Genomics Platform"/>
            <consortium name="The Broad Institute Genome Sequencing Center for Infectious Disease"/>
            <person name="Wu L."/>
            <person name="Ma J."/>
        </authorList>
    </citation>
    <scope>NUCLEOTIDE SEQUENCE [LARGE SCALE GENOMIC DNA]</scope>
    <source>
        <strain evidence="2">CGMCC 1.13587</strain>
    </source>
</reference>
<dbReference type="Proteomes" id="UP001596111">
    <property type="component" value="Unassembled WGS sequence"/>
</dbReference>
<sequence>MRCLLHGRLFWQSAASATLETRPLLLYYGAAAYAKALVIAFTGCQPGNLAQSHGLQCSAKNGEKIADFCIKAKGDGLFQQFNNVVASQNRIRFFEGTSARSKIVPSSSSDRLANLEVSLSDCFAHIPDLQSVYELCTGRPSNVQHLHFDSDFQSKGGYGIRVDIPELFDNIESLQSLVSAVRDKVPFLKHWRLKEAVKAWDNSVFQFENIEPALDEFGFLAGDANHYRASTPGEVFDPFERLAPLAGGLGASSAYIESISGEQISEFSLMLASLLGLSNLVRYSPHIWTSCIYRQPIAGRPVDDELLPVIEKFLGNVTDRFPILVTNLLLS</sequence>
<accession>A0ABW0T4F8</accession>
<dbReference type="InterPro" id="IPR026988">
    <property type="entry name" value="YaaC-like"/>
</dbReference>
<protein>
    <submittedName>
        <fullName evidence="1">YaaC family protein</fullName>
    </submittedName>
</protein>
<name>A0ABW0T4F8_9GAMM</name>
<proteinExistence type="predicted"/>
<dbReference type="EMBL" id="JBHSNG010000043">
    <property type="protein sequence ID" value="MFC5583310.1"/>
    <property type="molecule type" value="Genomic_DNA"/>
</dbReference>
<gene>
    <name evidence="1" type="ORF">ACFPPB_19540</name>
</gene>
<keyword evidence="2" id="KW-1185">Reference proteome</keyword>
<dbReference type="Pfam" id="PF14175">
    <property type="entry name" value="YaaC"/>
    <property type="match status" value="1"/>
</dbReference>